<dbReference type="Pfam" id="PF05974">
    <property type="entry name" value="DUF892"/>
    <property type="match status" value="1"/>
</dbReference>
<evidence type="ECO:0000313" key="2">
    <source>
        <dbReference type="Proteomes" id="UP000281909"/>
    </source>
</evidence>
<dbReference type="AlphaFoldDB" id="A0A448DYN2"/>
<reference evidence="1 2" key="1">
    <citation type="submission" date="2018-12" db="EMBL/GenBank/DDBJ databases">
        <authorList>
            <consortium name="Pathogen Informatics"/>
        </authorList>
    </citation>
    <scope>NUCLEOTIDE SEQUENCE [LARGE SCALE GENOMIC DNA]</scope>
    <source>
        <strain evidence="1 2">NCTC9428</strain>
    </source>
</reference>
<name>A0A448DYN2_PSEFL</name>
<dbReference type="InterPro" id="IPR010287">
    <property type="entry name" value="DUF892_YciF-like"/>
</dbReference>
<organism evidence="1 2">
    <name type="scientific">Pseudomonas fluorescens</name>
    <dbReference type="NCBI Taxonomy" id="294"/>
    <lineage>
        <taxon>Bacteria</taxon>
        <taxon>Pseudomonadati</taxon>
        <taxon>Pseudomonadota</taxon>
        <taxon>Gammaproteobacteria</taxon>
        <taxon>Pseudomonadales</taxon>
        <taxon>Pseudomonadaceae</taxon>
        <taxon>Pseudomonas</taxon>
    </lineage>
</organism>
<dbReference type="Proteomes" id="UP000281909">
    <property type="component" value="Chromosome"/>
</dbReference>
<dbReference type="EMBL" id="LR134318">
    <property type="protein sequence ID" value="VEF11919.1"/>
    <property type="molecule type" value="Genomic_DNA"/>
</dbReference>
<protein>
    <submittedName>
        <fullName evidence="1">Uncharacterized protein</fullName>
    </submittedName>
</protein>
<accession>A0A448DYN2</accession>
<proteinExistence type="predicted"/>
<evidence type="ECO:0000313" key="1">
    <source>
        <dbReference type="EMBL" id="VEF11919.1"/>
    </source>
</evidence>
<sequence length="47" mass="5580">MARKTIEDLFVHELSDIYSAEKQITRACRAWHEQLPTHSWLRPSTLN</sequence>
<dbReference type="SUPFAM" id="SSF47240">
    <property type="entry name" value="Ferritin-like"/>
    <property type="match status" value="1"/>
</dbReference>
<dbReference type="InterPro" id="IPR009078">
    <property type="entry name" value="Ferritin-like_SF"/>
</dbReference>
<dbReference type="Gene3D" id="1.20.1260.10">
    <property type="match status" value="1"/>
</dbReference>
<gene>
    <name evidence="1" type="primary">yciF_4</name>
    <name evidence="1" type="ORF">NCTC9428_03546</name>
</gene>
<dbReference type="InterPro" id="IPR012347">
    <property type="entry name" value="Ferritin-like"/>
</dbReference>